<dbReference type="Gene3D" id="2.60.40.10">
    <property type="entry name" value="Immunoglobulins"/>
    <property type="match status" value="8"/>
</dbReference>
<evidence type="ECO:0000256" key="2">
    <source>
        <dbReference type="ARBA" id="ARBA00022692"/>
    </source>
</evidence>
<dbReference type="Pfam" id="PF13927">
    <property type="entry name" value="Ig_3"/>
    <property type="match status" value="3"/>
</dbReference>
<evidence type="ECO:0000256" key="8">
    <source>
        <dbReference type="ARBA" id="ARBA00023319"/>
    </source>
</evidence>
<dbReference type="SMART" id="SM00409">
    <property type="entry name" value="IG"/>
    <property type="match status" value="9"/>
</dbReference>
<dbReference type="InterPro" id="IPR000719">
    <property type="entry name" value="Prot_kinase_dom"/>
</dbReference>
<feature type="domain" description="Ig-like" evidence="12">
    <location>
        <begin position="774"/>
        <end position="858"/>
    </location>
</feature>
<dbReference type="SUPFAM" id="SSF48726">
    <property type="entry name" value="Immunoglobulin"/>
    <property type="match status" value="8"/>
</dbReference>
<dbReference type="SMART" id="SM00219">
    <property type="entry name" value="TyrKc"/>
    <property type="match status" value="1"/>
</dbReference>
<evidence type="ECO:0000259" key="10">
    <source>
        <dbReference type="PROSITE" id="PS50011"/>
    </source>
</evidence>
<dbReference type="InterPro" id="IPR001245">
    <property type="entry name" value="Ser-Thr/Tyr_kinase_cat_dom"/>
</dbReference>
<feature type="transmembrane region" description="Helical" evidence="9">
    <location>
        <begin position="12"/>
        <end position="34"/>
    </location>
</feature>
<name>A0ABN8MF95_9CNID</name>
<evidence type="ECO:0000313" key="14">
    <source>
        <dbReference type="Proteomes" id="UP001159427"/>
    </source>
</evidence>
<feature type="transmembrane region" description="Helical" evidence="9">
    <location>
        <begin position="1093"/>
        <end position="1114"/>
    </location>
</feature>
<comment type="caution">
    <text evidence="13">The sequence shown here is derived from an EMBL/GenBank/DDBJ whole genome shotgun (WGS) entry which is preliminary data.</text>
</comment>
<feature type="domain" description="Ig-like" evidence="12">
    <location>
        <begin position="423"/>
        <end position="508"/>
    </location>
</feature>
<dbReference type="SMART" id="SM00408">
    <property type="entry name" value="IGc2"/>
    <property type="match status" value="7"/>
</dbReference>
<feature type="domain" description="Ig-like" evidence="12">
    <location>
        <begin position="340"/>
        <end position="418"/>
    </location>
</feature>
<dbReference type="Pfam" id="PF13895">
    <property type="entry name" value="Ig_2"/>
    <property type="match status" value="2"/>
</dbReference>
<keyword evidence="6" id="KW-0675">Receptor</keyword>
<evidence type="ECO:0000256" key="7">
    <source>
        <dbReference type="ARBA" id="ARBA00023180"/>
    </source>
</evidence>
<dbReference type="InterPro" id="IPR051275">
    <property type="entry name" value="Cell_adhesion_signaling"/>
</dbReference>
<keyword evidence="8" id="KW-0393">Immunoglobulin domain</keyword>
<accession>A0ABN8MF95</accession>
<keyword evidence="7" id="KW-0325">Glycoprotein</keyword>
<dbReference type="PROSITE" id="PS50835">
    <property type="entry name" value="IG_LIKE"/>
    <property type="match status" value="8"/>
</dbReference>
<evidence type="ECO:0008006" key="15">
    <source>
        <dbReference type="Google" id="ProtNLM"/>
    </source>
</evidence>
<dbReference type="InterPro" id="IPR008266">
    <property type="entry name" value="Tyr_kinase_AS"/>
</dbReference>
<dbReference type="InterPro" id="IPR011009">
    <property type="entry name" value="Kinase-like_dom_sf"/>
</dbReference>
<sequence length="1517" mass="166595">MLTSIMGQHRFFTGYLTLLCFFIDVTISDAIFIWTSPPPAWNQTNPGTADIETAVIQAVNGSKNATVRWKYTLLHNQNIAFTFFAIGDGISQPDDIGFVLNGSSSINDRNDYLARFSIGSTSKYSKLIIRIVTKRENATFQCRVQVGSDTWAYNVRIEVNVPASITHISGNQTVTLNDTINLKCSAEGHPAPSVRWIRATDTSSVTFPLTITGIKEEGLYRCIADNGFGNPANGDVFITVQNYTPTNTNFTTNLKGAAVTLGKYFNLTCSAVANPLAKFRFYRGQEILFNTTTGDVVAVYTISLNERVNQVDFSCIPYNDFGEGPARFITVTVFYLPSAPVLATTPSNTTVLRGNPLSIICHTDANPAAHVYQFYVNDILIENRSNGVLNITVNMDGRYTCLPINSLGPGHNTTVNVTVVESPSVKITETGADFVVERNNLSLVCNSSGKPKPSITWTKVGSSEVLSTTSVLTVVNVSRPGTPDNVIQYQCSGSNGVGTPAMAVANITVLYLPSAPILTTIPSNAKVLRGKILSIICRADANPAAHEYQYYVNDILIGNSSNGLLNITVDVDGSYTCLPINSLGSGHNTTVNVTVVETASIEIKTTTDFVVERNNISLFCNSSGKPKPSITWTRVGSSEVLSKTSILTVVNVSRPGTPDNVIQYQCSGDNGVGIPTMAVANITVLYRPSSSNLTTIPTNTTVLRGSIVSLQCNADANPDAHLYQFYYNDNIIGNSSSSILNVTTEADGVYTCVPINNVGTGHNATASITAVVAPTVTVYPISTTVVKGNSITLYCNASGKPSPTVTWARVAVQNQVLSHRESLTVNVGKPESPDNIIRYQCTASNGVGHPVLDIADVNVHYPPEITKPQATTWKVAAGTSINIECLANGNPVPQYIWTNSVSGVFTTDRYLILQDINDSKGGIYTCTAINSLGSANFLILVKVTRDEFQLLLTIAEENGVETVFQPDYENLSSEPAKAFVESFTNSVKRIYQNKASFEMVKVTALRRGSVIVSFALVFKTPLATDDGLFELRTAVDKGIIGPYTVRDLKIVEGLATKNASSTAPTLSVETSTPTPSITQPKTTECNCSCYHEILGAVIGFLVLVIVILLIYIVTRRNRGEGEKKRMTYEEHSDHRESYYVTSSRKNVEIAKDYKLMNCSPVESFRKNVKMAKSSGSLVRPQRKREGQKISTIDSGPLHMSPISVSGLEILPYEHFIPVTGMNGGMNSGGPDGIPGQPGSYEEALKLIVLLKDSLYFFARFVSNNTFATKKKDYGPLNKGLFSNFNFAEPLLVLIEYVPYGDLLGYLRKSRGLNDTYYNDPDIKPQTNLTSQQLMKFAWQIADGMSYLSSRSIIHRDLAARNVLVGEGETCKVTDFGMAIDLYGEDIYRRKTKSRPLPLKWTAYEALHNRRYTIKSDVWSYGIVLYEIFTVGGLPYPRKRGKDLAPLLRQGYRMPKPQHVDEKLYQIMMNCWKKEWEDRPSFDALRTQLKDMENQHTKLINMDIYEDELYEVVDDWDS</sequence>
<organism evidence="13 14">
    <name type="scientific">Porites evermanni</name>
    <dbReference type="NCBI Taxonomy" id="104178"/>
    <lineage>
        <taxon>Eukaryota</taxon>
        <taxon>Metazoa</taxon>
        <taxon>Cnidaria</taxon>
        <taxon>Anthozoa</taxon>
        <taxon>Hexacorallia</taxon>
        <taxon>Scleractinia</taxon>
        <taxon>Fungiina</taxon>
        <taxon>Poritidae</taxon>
        <taxon>Porites</taxon>
    </lineage>
</organism>
<feature type="domain" description="SEA" evidence="11">
    <location>
        <begin position="944"/>
        <end position="1057"/>
    </location>
</feature>
<keyword evidence="2 9" id="KW-0812">Transmembrane</keyword>
<feature type="domain" description="Protein kinase" evidence="10">
    <location>
        <begin position="1164"/>
        <end position="1498"/>
    </location>
</feature>
<evidence type="ECO:0000256" key="3">
    <source>
        <dbReference type="ARBA" id="ARBA00022989"/>
    </source>
</evidence>
<dbReference type="Pfam" id="PF01390">
    <property type="entry name" value="SEA"/>
    <property type="match status" value="1"/>
</dbReference>
<reference evidence="13 14" key="1">
    <citation type="submission" date="2022-05" db="EMBL/GenBank/DDBJ databases">
        <authorList>
            <consortium name="Genoscope - CEA"/>
            <person name="William W."/>
        </authorList>
    </citation>
    <scope>NUCLEOTIDE SEQUENCE [LARGE SCALE GENOMIC DNA]</scope>
</reference>
<evidence type="ECO:0000256" key="6">
    <source>
        <dbReference type="ARBA" id="ARBA00023170"/>
    </source>
</evidence>
<dbReference type="PANTHER" id="PTHR11640:SF158">
    <property type="entry name" value="V-SET AND IMMUNOGLOBULIN DOMAIN-CONTAINING PROTEIN 10-LIKE 2"/>
    <property type="match status" value="1"/>
</dbReference>
<dbReference type="PROSITE" id="PS00109">
    <property type="entry name" value="PROTEIN_KINASE_TYR"/>
    <property type="match status" value="1"/>
</dbReference>
<dbReference type="InterPro" id="IPR007110">
    <property type="entry name" value="Ig-like_dom"/>
</dbReference>
<evidence type="ECO:0000256" key="4">
    <source>
        <dbReference type="ARBA" id="ARBA00023136"/>
    </source>
</evidence>
<dbReference type="InterPro" id="IPR003598">
    <property type="entry name" value="Ig_sub2"/>
</dbReference>
<keyword evidence="14" id="KW-1185">Reference proteome</keyword>
<dbReference type="PANTHER" id="PTHR11640">
    <property type="entry name" value="NEPHRIN"/>
    <property type="match status" value="1"/>
</dbReference>
<keyword evidence="3 9" id="KW-1133">Transmembrane helix</keyword>
<evidence type="ECO:0000313" key="13">
    <source>
        <dbReference type="EMBL" id="CAH3026732.1"/>
    </source>
</evidence>
<dbReference type="EMBL" id="CALNXI010000419">
    <property type="protein sequence ID" value="CAH3026732.1"/>
    <property type="molecule type" value="Genomic_DNA"/>
</dbReference>
<dbReference type="InterPro" id="IPR000082">
    <property type="entry name" value="SEA_dom"/>
</dbReference>
<feature type="domain" description="Ig-like" evidence="12">
    <location>
        <begin position="863"/>
        <end position="944"/>
    </location>
</feature>
<evidence type="ECO:0000256" key="5">
    <source>
        <dbReference type="ARBA" id="ARBA00023157"/>
    </source>
</evidence>
<proteinExistence type="predicted"/>
<feature type="domain" description="Ig-like" evidence="12">
    <location>
        <begin position="516"/>
        <end position="594"/>
    </location>
</feature>
<evidence type="ECO:0000259" key="11">
    <source>
        <dbReference type="PROSITE" id="PS50024"/>
    </source>
</evidence>
<dbReference type="InterPro" id="IPR020635">
    <property type="entry name" value="Tyr_kinase_cat_dom"/>
</dbReference>
<dbReference type="Proteomes" id="UP001159427">
    <property type="component" value="Unassembled WGS sequence"/>
</dbReference>
<dbReference type="InterPro" id="IPR036179">
    <property type="entry name" value="Ig-like_dom_sf"/>
</dbReference>
<dbReference type="CDD" id="cd00192">
    <property type="entry name" value="PTKc"/>
    <property type="match status" value="1"/>
</dbReference>
<dbReference type="Pfam" id="PF07714">
    <property type="entry name" value="PK_Tyr_Ser-Thr"/>
    <property type="match status" value="1"/>
</dbReference>
<dbReference type="PRINTS" id="PR00109">
    <property type="entry name" value="TYRKINASE"/>
</dbReference>
<evidence type="ECO:0000256" key="1">
    <source>
        <dbReference type="ARBA" id="ARBA00004479"/>
    </source>
</evidence>
<evidence type="ECO:0000256" key="9">
    <source>
        <dbReference type="SAM" id="Phobius"/>
    </source>
</evidence>
<comment type="subcellular location">
    <subcellularLocation>
        <location evidence="1">Membrane</location>
        <topology evidence="1">Single-pass type I membrane protein</topology>
    </subcellularLocation>
</comment>
<feature type="domain" description="Ig-like" evidence="12">
    <location>
        <begin position="599"/>
        <end position="683"/>
    </location>
</feature>
<dbReference type="PROSITE" id="PS50024">
    <property type="entry name" value="SEA"/>
    <property type="match status" value="1"/>
</dbReference>
<gene>
    <name evidence="13" type="ORF">PEVE_00029769</name>
</gene>
<dbReference type="InterPro" id="IPR003599">
    <property type="entry name" value="Ig_sub"/>
</dbReference>
<dbReference type="SUPFAM" id="SSF56112">
    <property type="entry name" value="Protein kinase-like (PK-like)"/>
    <property type="match status" value="1"/>
</dbReference>
<feature type="domain" description="Ig-like" evidence="12">
    <location>
        <begin position="688"/>
        <end position="769"/>
    </location>
</feature>
<dbReference type="PROSITE" id="PS50011">
    <property type="entry name" value="PROTEIN_KINASE_DOM"/>
    <property type="match status" value="1"/>
</dbReference>
<protein>
    <recommendedName>
        <fullName evidence="15">Receptor protein-tyrosine kinase</fullName>
    </recommendedName>
</protein>
<keyword evidence="4 9" id="KW-0472">Membrane</keyword>
<evidence type="ECO:0000259" key="12">
    <source>
        <dbReference type="PROSITE" id="PS50835"/>
    </source>
</evidence>
<dbReference type="InterPro" id="IPR013783">
    <property type="entry name" value="Ig-like_fold"/>
</dbReference>
<dbReference type="Gene3D" id="1.10.510.10">
    <property type="entry name" value="Transferase(Phosphotransferase) domain 1"/>
    <property type="match status" value="1"/>
</dbReference>
<feature type="domain" description="Ig-like" evidence="12">
    <location>
        <begin position="162"/>
        <end position="239"/>
    </location>
</feature>
<keyword evidence="5" id="KW-1015">Disulfide bond</keyword>